<proteinExistence type="predicted"/>
<keyword evidence="1" id="KW-0812">Transmembrane</keyword>
<feature type="transmembrane region" description="Helical" evidence="1">
    <location>
        <begin position="44"/>
        <end position="64"/>
    </location>
</feature>
<evidence type="ECO:0000313" key="3">
    <source>
        <dbReference type="Proteomes" id="UP000641386"/>
    </source>
</evidence>
<gene>
    <name evidence="2" type="ORF">GCM10014715_38960</name>
</gene>
<evidence type="ECO:0000256" key="1">
    <source>
        <dbReference type="SAM" id="Phobius"/>
    </source>
</evidence>
<sequence>MSYGDMLLRGRSASGIPAQIADRLADRAQVPLGDGEDKDNRAQAAGALLGYAIGLGAGAAYGLLRYRRPALPIWLAGPLLGAAAMAGADAPATALRLTDPTSWSPTSWASDVVPHLAYGLTTAAAYRAMG</sequence>
<dbReference type="Proteomes" id="UP000641386">
    <property type="component" value="Unassembled WGS sequence"/>
</dbReference>
<dbReference type="EMBL" id="BNBC01000017">
    <property type="protein sequence ID" value="GHE79848.1"/>
    <property type="molecule type" value="Genomic_DNA"/>
</dbReference>
<keyword evidence="3" id="KW-1185">Reference proteome</keyword>
<evidence type="ECO:0008006" key="4">
    <source>
        <dbReference type="Google" id="ProtNLM"/>
    </source>
</evidence>
<reference evidence="2" key="1">
    <citation type="journal article" date="2014" name="Int. J. Syst. Evol. Microbiol.">
        <title>Complete genome sequence of Corynebacterium casei LMG S-19264T (=DSM 44701T), isolated from a smear-ripened cheese.</title>
        <authorList>
            <consortium name="US DOE Joint Genome Institute (JGI-PGF)"/>
            <person name="Walter F."/>
            <person name="Albersmeier A."/>
            <person name="Kalinowski J."/>
            <person name="Ruckert C."/>
        </authorList>
    </citation>
    <scope>NUCLEOTIDE SEQUENCE</scope>
    <source>
        <strain evidence="2">JCM 3302</strain>
    </source>
</reference>
<dbReference type="AlphaFoldDB" id="A0A919DUC9"/>
<keyword evidence="1" id="KW-1133">Transmembrane helix</keyword>
<evidence type="ECO:0000313" key="2">
    <source>
        <dbReference type="EMBL" id="GHE79848.1"/>
    </source>
</evidence>
<organism evidence="2 3">
    <name type="scientific">Streptomyces spiralis</name>
    <dbReference type="NCBI Taxonomy" id="66376"/>
    <lineage>
        <taxon>Bacteria</taxon>
        <taxon>Bacillati</taxon>
        <taxon>Actinomycetota</taxon>
        <taxon>Actinomycetes</taxon>
        <taxon>Kitasatosporales</taxon>
        <taxon>Streptomycetaceae</taxon>
        <taxon>Streptomyces</taxon>
    </lineage>
</organism>
<protein>
    <recommendedName>
        <fullName evidence="4">DUF1440 domain-containing protein</fullName>
    </recommendedName>
</protein>
<accession>A0A919DUC9</accession>
<name>A0A919DUC9_9ACTN</name>
<reference evidence="2" key="2">
    <citation type="submission" date="2020-09" db="EMBL/GenBank/DDBJ databases">
        <authorList>
            <person name="Sun Q."/>
            <person name="Ohkuma M."/>
        </authorList>
    </citation>
    <scope>NUCLEOTIDE SEQUENCE</scope>
    <source>
        <strain evidence="2">JCM 3302</strain>
    </source>
</reference>
<feature type="transmembrane region" description="Helical" evidence="1">
    <location>
        <begin position="71"/>
        <end position="92"/>
    </location>
</feature>
<comment type="caution">
    <text evidence="2">The sequence shown here is derived from an EMBL/GenBank/DDBJ whole genome shotgun (WGS) entry which is preliminary data.</text>
</comment>
<keyword evidence="1" id="KW-0472">Membrane</keyword>